<dbReference type="GO" id="GO:1904262">
    <property type="term" value="P:negative regulation of TORC1 signaling"/>
    <property type="evidence" value="ECO:0007669"/>
    <property type="project" value="TreeGrafter"/>
</dbReference>
<keyword evidence="3" id="KW-0963">Cytoplasm</keyword>
<evidence type="ECO:0000313" key="5">
    <source>
        <dbReference type="Proteomes" id="UP000267027"/>
    </source>
</evidence>
<proteinExistence type="inferred from homology"/>
<keyword evidence="5" id="KW-1185">Reference proteome</keyword>
<dbReference type="GO" id="GO:1990253">
    <property type="term" value="P:cellular response to leucine starvation"/>
    <property type="evidence" value="ECO:0007669"/>
    <property type="project" value="TreeGrafter"/>
</dbReference>
<dbReference type="STRING" id="334426.A0A158PGJ9"/>
<dbReference type="GO" id="GO:0016684">
    <property type="term" value="F:oxidoreductase activity, acting on peroxide as acceptor"/>
    <property type="evidence" value="ECO:0007669"/>
    <property type="project" value="TreeGrafter"/>
</dbReference>
<dbReference type="SUPFAM" id="SSF69118">
    <property type="entry name" value="AhpD-like"/>
    <property type="match status" value="1"/>
</dbReference>
<evidence type="ECO:0000313" key="4">
    <source>
        <dbReference type="EMBL" id="VDM56896.1"/>
    </source>
</evidence>
<dbReference type="AlphaFoldDB" id="A0A158PGJ9"/>
<dbReference type="PANTHER" id="PTHR12474:SF0">
    <property type="entry name" value="SESTRIN HOMOLOG"/>
    <property type="match status" value="1"/>
</dbReference>
<dbReference type="InterPro" id="IPR006730">
    <property type="entry name" value="Sestrin"/>
</dbReference>
<reference evidence="6" key="1">
    <citation type="submission" date="2016-04" db="UniProtKB">
        <authorList>
            <consortium name="WormBaseParasite"/>
        </authorList>
    </citation>
    <scope>IDENTIFICATION</scope>
</reference>
<dbReference type="GO" id="GO:0005634">
    <property type="term" value="C:nucleus"/>
    <property type="evidence" value="ECO:0007669"/>
    <property type="project" value="InterPro"/>
</dbReference>
<dbReference type="PANTHER" id="PTHR12474">
    <property type="entry name" value="P53 REGULATED PA26 NUCLEAR PROTEIN SESTRIN"/>
    <property type="match status" value="1"/>
</dbReference>
<organism evidence="6">
    <name type="scientific">Angiostrongylus costaricensis</name>
    <name type="common">Nematode worm</name>
    <dbReference type="NCBI Taxonomy" id="334426"/>
    <lineage>
        <taxon>Eukaryota</taxon>
        <taxon>Metazoa</taxon>
        <taxon>Ecdysozoa</taxon>
        <taxon>Nematoda</taxon>
        <taxon>Chromadorea</taxon>
        <taxon>Rhabditida</taxon>
        <taxon>Rhabditina</taxon>
        <taxon>Rhabditomorpha</taxon>
        <taxon>Strongyloidea</taxon>
        <taxon>Metastrongylidae</taxon>
        <taxon>Angiostrongylus</taxon>
    </lineage>
</organism>
<accession>A0A158PGJ9</accession>
<protein>
    <submittedName>
        <fullName evidence="6">Lipoxygenase domain-containing protein</fullName>
    </submittedName>
</protein>
<dbReference type="EMBL" id="UYYA01003863">
    <property type="protein sequence ID" value="VDM56896.1"/>
    <property type="molecule type" value="Genomic_DNA"/>
</dbReference>
<evidence type="ECO:0000256" key="2">
    <source>
        <dbReference type="ARBA" id="ARBA00008350"/>
    </source>
</evidence>
<dbReference type="GO" id="GO:0070728">
    <property type="term" value="F:L-leucine binding"/>
    <property type="evidence" value="ECO:0007669"/>
    <property type="project" value="TreeGrafter"/>
</dbReference>
<dbReference type="GO" id="GO:0016239">
    <property type="term" value="P:positive regulation of macroautophagy"/>
    <property type="evidence" value="ECO:0007669"/>
    <property type="project" value="TreeGrafter"/>
</dbReference>
<dbReference type="WBParaSite" id="ACOC_0000531001-mRNA-1">
    <property type="protein sequence ID" value="ACOC_0000531001-mRNA-1"/>
    <property type="gene ID" value="ACOC_0000531001"/>
</dbReference>
<dbReference type="OrthoDB" id="337464at2759"/>
<evidence type="ECO:0000256" key="3">
    <source>
        <dbReference type="ARBA" id="ARBA00022490"/>
    </source>
</evidence>
<dbReference type="GO" id="GO:0071233">
    <property type="term" value="P:cellular response to L-leucine"/>
    <property type="evidence" value="ECO:0007669"/>
    <property type="project" value="TreeGrafter"/>
</dbReference>
<dbReference type="GO" id="GO:0005737">
    <property type="term" value="C:cytoplasm"/>
    <property type="evidence" value="ECO:0007669"/>
    <property type="project" value="UniProtKB-SubCell"/>
</dbReference>
<comment type="subcellular location">
    <subcellularLocation>
        <location evidence="1">Cytoplasm</location>
    </subcellularLocation>
</comment>
<dbReference type="Pfam" id="PF04636">
    <property type="entry name" value="PA26"/>
    <property type="match status" value="2"/>
</dbReference>
<dbReference type="GO" id="GO:1901031">
    <property type="term" value="P:regulation of response to reactive oxygen species"/>
    <property type="evidence" value="ECO:0007669"/>
    <property type="project" value="InterPro"/>
</dbReference>
<sequence length="307" mass="35362">MGSGQPPLSVLSLPQSRSSPECIDNTAATRHRCSFLINLHEREFERTGGDTKWLRGLKYVDEPKILYLDDINRVLAHQPWLCDGEYITGLVQGDVRIHWSLHDLALAVIILSHTHALCSFVHGVGGVYPSQMLDFQKEFGYVDFAARKDRAKTFKIHEFTWDHGFSLLNDLVPESAQNLDEKFELTQRLTYSFMGGYENVDTTVYRNAVWNYIHALFGIRHDDYDYAKVNTLLSRDMKTFVKTAACFPHRITEDMRESVMKDFKMSEKVRCGLLTTRCMVWSILMYKYNLPGTHTHVPYVSAAAFVY</sequence>
<dbReference type="OMA" id="FMGGYEN"/>
<name>A0A158PGJ9_ANGCS</name>
<evidence type="ECO:0000256" key="1">
    <source>
        <dbReference type="ARBA" id="ARBA00004496"/>
    </source>
</evidence>
<gene>
    <name evidence="4" type="ORF">ACOC_LOCUS5311</name>
</gene>
<evidence type="ECO:0000313" key="6">
    <source>
        <dbReference type="WBParaSite" id="ACOC_0000531001-mRNA-1"/>
    </source>
</evidence>
<reference evidence="4 5" key="2">
    <citation type="submission" date="2018-11" db="EMBL/GenBank/DDBJ databases">
        <authorList>
            <consortium name="Pathogen Informatics"/>
        </authorList>
    </citation>
    <scope>NUCLEOTIDE SEQUENCE [LARGE SCALE GENOMIC DNA]</scope>
    <source>
        <strain evidence="4 5">Costa Rica</strain>
    </source>
</reference>
<dbReference type="Proteomes" id="UP000267027">
    <property type="component" value="Unassembled WGS sequence"/>
</dbReference>
<dbReference type="InterPro" id="IPR029032">
    <property type="entry name" value="AhpD-like"/>
</dbReference>
<comment type="similarity">
    <text evidence="2">Belongs to the sestrin family.</text>
</comment>